<dbReference type="InterPro" id="IPR050563">
    <property type="entry name" value="4-hydroxybenzoyl-CoA_TE"/>
</dbReference>
<dbReference type="CDD" id="cd00586">
    <property type="entry name" value="4HBT"/>
    <property type="match status" value="1"/>
</dbReference>
<dbReference type="SUPFAM" id="SSF54637">
    <property type="entry name" value="Thioesterase/thiol ester dehydrase-isomerase"/>
    <property type="match status" value="2"/>
</dbReference>
<evidence type="ECO:0000313" key="4">
    <source>
        <dbReference type="Proteomes" id="UP000476030"/>
    </source>
</evidence>
<dbReference type="Proteomes" id="UP000476030">
    <property type="component" value="Unassembled WGS sequence"/>
</dbReference>
<evidence type="ECO:0000313" key="3">
    <source>
        <dbReference type="EMBL" id="MZR29322.1"/>
    </source>
</evidence>
<dbReference type="PANTHER" id="PTHR31793:SF27">
    <property type="entry name" value="NOVEL THIOESTERASE SUPERFAMILY DOMAIN AND SAPOSIN A-TYPE DOMAIN CONTAINING PROTEIN (0610012H03RIK)"/>
    <property type="match status" value="1"/>
</dbReference>
<sequence>MSKLLPLFRGAVEAWECDQMRHMNVQFYMTKASDAFAQLQNRLGLSPAVIRSTHKGLRFRNIRTQYKAEVHVGTPLYGLGGVREVKDNLITGFIHIFNSVNDRLSAIYEFTADYADFETDTSLPLPDEVRSAAEVLADPHPDSFQLKPFAGALMPARPLDHMFESARGSVDVWECDQFDHIEMRHIVGYFSDAATHIINSVGLTREVIRKRNLGSAALDYYSEFHAPIRKSTAIVLKSGLIGADGKIFRFGHNLIDMDTGKLAVTTTVLGCYFDMTERKSVPLPEEFTNYPKEKLLGAQL</sequence>
<reference evidence="3 4" key="1">
    <citation type="submission" date="2019-12" db="EMBL/GenBank/DDBJ databases">
        <title>Snethiella sp. nov. sp. isolated from sea sand.</title>
        <authorList>
            <person name="Kim J."/>
            <person name="Jeong S.E."/>
            <person name="Jung H.S."/>
            <person name="Jeon C.O."/>
        </authorList>
    </citation>
    <scope>NUCLEOTIDE SEQUENCE [LARGE SCALE GENOMIC DNA]</scope>
    <source>
        <strain evidence="3 4">DP05</strain>
    </source>
</reference>
<evidence type="ECO:0000256" key="2">
    <source>
        <dbReference type="ARBA" id="ARBA00022801"/>
    </source>
</evidence>
<dbReference type="EMBL" id="WTUW01000001">
    <property type="protein sequence ID" value="MZR29322.1"/>
    <property type="molecule type" value="Genomic_DNA"/>
</dbReference>
<keyword evidence="2" id="KW-0378">Hydrolase</keyword>
<dbReference type="AlphaFoldDB" id="A0A6L8W497"/>
<dbReference type="Gene3D" id="3.10.129.10">
    <property type="entry name" value="Hotdog Thioesterase"/>
    <property type="match status" value="2"/>
</dbReference>
<dbReference type="Pfam" id="PF13279">
    <property type="entry name" value="4HBT_2"/>
    <property type="match status" value="2"/>
</dbReference>
<comment type="similarity">
    <text evidence="1">Belongs to the 4-hydroxybenzoyl-CoA thioesterase family.</text>
</comment>
<dbReference type="InterPro" id="IPR029069">
    <property type="entry name" value="HotDog_dom_sf"/>
</dbReference>
<protein>
    <recommendedName>
        <fullName evidence="5">Thioesterase</fullName>
    </recommendedName>
</protein>
<gene>
    <name evidence="3" type="ORF">GQE98_01610</name>
</gene>
<accession>A0A6L8W497</accession>
<organism evidence="3 4">
    <name type="scientific">Sneathiella litorea</name>
    <dbReference type="NCBI Taxonomy" id="2606216"/>
    <lineage>
        <taxon>Bacteria</taxon>
        <taxon>Pseudomonadati</taxon>
        <taxon>Pseudomonadota</taxon>
        <taxon>Alphaproteobacteria</taxon>
        <taxon>Sneathiellales</taxon>
        <taxon>Sneathiellaceae</taxon>
        <taxon>Sneathiella</taxon>
    </lineage>
</organism>
<evidence type="ECO:0000256" key="1">
    <source>
        <dbReference type="ARBA" id="ARBA00005953"/>
    </source>
</evidence>
<proteinExistence type="inferred from homology"/>
<comment type="caution">
    <text evidence="3">The sequence shown here is derived from an EMBL/GenBank/DDBJ whole genome shotgun (WGS) entry which is preliminary data.</text>
</comment>
<keyword evidence="4" id="KW-1185">Reference proteome</keyword>
<dbReference type="RefSeq" id="WP_161313802.1">
    <property type="nucleotide sequence ID" value="NZ_WTUW01000001.1"/>
</dbReference>
<dbReference type="PANTHER" id="PTHR31793">
    <property type="entry name" value="4-HYDROXYBENZOYL-COA THIOESTERASE FAMILY MEMBER"/>
    <property type="match status" value="1"/>
</dbReference>
<name>A0A6L8W497_9PROT</name>
<dbReference type="GO" id="GO:0047617">
    <property type="term" value="F:fatty acyl-CoA hydrolase activity"/>
    <property type="evidence" value="ECO:0007669"/>
    <property type="project" value="TreeGrafter"/>
</dbReference>
<evidence type="ECO:0008006" key="5">
    <source>
        <dbReference type="Google" id="ProtNLM"/>
    </source>
</evidence>